<evidence type="ECO:0000313" key="1">
    <source>
        <dbReference type="EMBL" id="PIR93753.1"/>
    </source>
</evidence>
<name>A0A2H0V3T1_9BACT</name>
<organism evidence="1 2">
    <name type="scientific">Candidatus Falkowbacteria bacterium CG10_big_fil_rev_8_21_14_0_10_39_11</name>
    <dbReference type="NCBI Taxonomy" id="1974565"/>
    <lineage>
        <taxon>Bacteria</taxon>
        <taxon>Candidatus Falkowiibacteriota</taxon>
    </lineage>
</organism>
<comment type="caution">
    <text evidence="1">The sequence shown here is derived from an EMBL/GenBank/DDBJ whole genome shotgun (WGS) entry which is preliminary data.</text>
</comment>
<sequence>MRIIVTRKTHRAHQLCSKPVNGVGEETNPGRGDPFESFTDLVLVKTTRRPTNINPLPLEEFGAKAFHIDEDEQVIDFFFSEN</sequence>
<proteinExistence type="predicted"/>
<gene>
    <name evidence="1" type="ORF">COT97_04955</name>
</gene>
<reference evidence="2" key="1">
    <citation type="submission" date="2017-09" db="EMBL/GenBank/DDBJ databases">
        <title>Depth-based differentiation of microbial function through sediment-hosted aquifers and enrichment of novel symbionts in the deep terrestrial subsurface.</title>
        <authorList>
            <person name="Probst A.J."/>
            <person name="Ladd B."/>
            <person name="Jarett J.K."/>
            <person name="Geller-Mcgrath D.E."/>
            <person name="Sieber C.M.K."/>
            <person name="Emerson J.B."/>
            <person name="Anantharaman K."/>
            <person name="Thomas B.C."/>
            <person name="Malmstrom R."/>
            <person name="Stieglmeier M."/>
            <person name="Klingl A."/>
            <person name="Woyke T."/>
            <person name="Ryan C.M."/>
            <person name="Banfield J.F."/>
        </authorList>
    </citation>
    <scope>NUCLEOTIDE SEQUENCE [LARGE SCALE GENOMIC DNA]</scope>
</reference>
<dbReference type="EMBL" id="PFAP01000039">
    <property type="protein sequence ID" value="PIR93753.1"/>
    <property type="molecule type" value="Genomic_DNA"/>
</dbReference>
<accession>A0A2H0V3T1</accession>
<evidence type="ECO:0000313" key="2">
    <source>
        <dbReference type="Proteomes" id="UP000229901"/>
    </source>
</evidence>
<protein>
    <submittedName>
        <fullName evidence="1">Uncharacterized protein</fullName>
    </submittedName>
</protein>
<dbReference type="AlphaFoldDB" id="A0A2H0V3T1"/>
<dbReference type="Proteomes" id="UP000229901">
    <property type="component" value="Unassembled WGS sequence"/>
</dbReference>